<dbReference type="InterPro" id="IPR011992">
    <property type="entry name" value="EF-hand-dom_pair"/>
</dbReference>
<dbReference type="Gene3D" id="1.10.238.10">
    <property type="entry name" value="EF-hand"/>
    <property type="match status" value="1"/>
</dbReference>
<feature type="region of interest" description="Disordered" evidence="1">
    <location>
        <begin position="75"/>
        <end position="108"/>
    </location>
</feature>
<dbReference type="RefSeq" id="WP_153270808.1">
    <property type="nucleotide sequence ID" value="NZ_CP043498.1"/>
</dbReference>
<dbReference type="EMBL" id="CP043498">
    <property type="protein sequence ID" value="QFY60572.1"/>
    <property type="molecule type" value="Genomic_DNA"/>
</dbReference>
<proteinExistence type="predicted"/>
<reference evidence="3 4" key="1">
    <citation type="submission" date="2019-08" db="EMBL/GenBank/DDBJ databases">
        <title>Prosopis cineraria nodule microbiome.</title>
        <authorList>
            <person name="Ali R."/>
            <person name="Chaluvadi S.R."/>
            <person name="Wang X."/>
        </authorList>
    </citation>
    <scope>NUCLEOTIDE SEQUENCE [LARGE SCALE GENOMIC DNA]</scope>
    <source>
        <strain evidence="3 4">BG7</strain>
    </source>
</reference>
<feature type="region of interest" description="Disordered" evidence="1">
    <location>
        <begin position="38"/>
        <end position="59"/>
    </location>
</feature>
<dbReference type="InterPro" id="IPR018247">
    <property type="entry name" value="EF_Hand_1_Ca_BS"/>
</dbReference>
<dbReference type="PROSITE" id="PS50222">
    <property type="entry name" value="EF_HAND_2"/>
    <property type="match status" value="1"/>
</dbReference>
<dbReference type="Proteomes" id="UP000326881">
    <property type="component" value="Chromosome"/>
</dbReference>
<evidence type="ECO:0000256" key="1">
    <source>
        <dbReference type="SAM" id="MobiDB-lite"/>
    </source>
</evidence>
<dbReference type="InterPro" id="IPR002048">
    <property type="entry name" value="EF_hand_dom"/>
</dbReference>
<keyword evidence="4" id="KW-1185">Reference proteome</keyword>
<dbReference type="KEGG" id="rgr:FZ934_09115"/>
<sequence>MTSVSSIGSGVSQYSSLSSLDKNGDGIISADELAAANASSKSTSSTKAPTSTSTDDVASVTHKIAGDILSIMLQMQQSSASDDDSSSSDDDSKGILASLDANGDGKLTTDEFLSADTSSIASSAAGSDDPILSEVLDDMQTALRAYQNTYGTSAAADSGSSDVQTA</sequence>
<dbReference type="GO" id="GO:0005509">
    <property type="term" value="F:calcium ion binding"/>
    <property type="evidence" value="ECO:0007669"/>
    <property type="project" value="InterPro"/>
</dbReference>
<evidence type="ECO:0000313" key="4">
    <source>
        <dbReference type="Proteomes" id="UP000326881"/>
    </source>
</evidence>
<accession>A0A5Q0C501</accession>
<gene>
    <name evidence="3" type="ORF">FZ934_09115</name>
</gene>
<feature type="domain" description="EF-hand" evidence="2">
    <location>
        <begin position="87"/>
        <end position="122"/>
    </location>
</feature>
<dbReference type="AlphaFoldDB" id="A0A5Q0C501"/>
<evidence type="ECO:0000313" key="3">
    <source>
        <dbReference type="EMBL" id="QFY60572.1"/>
    </source>
</evidence>
<name>A0A5Q0C501_9HYPH</name>
<dbReference type="Pfam" id="PF13202">
    <property type="entry name" value="EF-hand_5"/>
    <property type="match status" value="2"/>
</dbReference>
<evidence type="ECO:0000259" key="2">
    <source>
        <dbReference type="PROSITE" id="PS50222"/>
    </source>
</evidence>
<organism evidence="3 4">
    <name type="scientific">Rhizobium grahamii</name>
    <dbReference type="NCBI Taxonomy" id="1120045"/>
    <lineage>
        <taxon>Bacteria</taxon>
        <taxon>Pseudomonadati</taxon>
        <taxon>Pseudomonadota</taxon>
        <taxon>Alphaproteobacteria</taxon>
        <taxon>Hyphomicrobiales</taxon>
        <taxon>Rhizobiaceae</taxon>
        <taxon>Rhizobium/Agrobacterium group</taxon>
        <taxon>Rhizobium</taxon>
    </lineage>
</organism>
<dbReference type="PROSITE" id="PS00018">
    <property type="entry name" value="EF_HAND_1"/>
    <property type="match status" value="2"/>
</dbReference>
<dbReference type="SUPFAM" id="SSF47473">
    <property type="entry name" value="EF-hand"/>
    <property type="match status" value="1"/>
</dbReference>
<protein>
    <recommendedName>
        <fullName evidence="2">EF-hand domain-containing protein</fullName>
    </recommendedName>
</protein>